<dbReference type="AlphaFoldDB" id="A0AAV0YBN8"/>
<keyword evidence="2" id="KW-1185">Reference proteome</keyword>
<comment type="caution">
    <text evidence="1">The sequence shown here is derived from an EMBL/GenBank/DDBJ whole genome shotgun (WGS) entry which is preliminary data.</text>
</comment>
<reference evidence="1 2" key="1">
    <citation type="submission" date="2023-01" db="EMBL/GenBank/DDBJ databases">
        <authorList>
            <person name="Whitehead M."/>
        </authorList>
    </citation>
    <scope>NUCLEOTIDE SEQUENCE [LARGE SCALE GENOMIC DNA]</scope>
</reference>
<name>A0AAV0YBN8_9HEMI</name>
<accession>A0AAV0YBN8</accession>
<dbReference type="Proteomes" id="UP001160148">
    <property type="component" value="Unassembled WGS sequence"/>
</dbReference>
<evidence type="ECO:0000313" key="2">
    <source>
        <dbReference type="Proteomes" id="UP001160148"/>
    </source>
</evidence>
<dbReference type="EMBL" id="CARXXK010001650">
    <property type="protein sequence ID" value="CAI6377094.1"/>
    <property type="molecule type" value="Genomic_DNA"/>
</dbReference>
<sequence length="92" mass="10573">MSTGESYDSLQFAFRISASYISKIVKITLRVLKEKLSPIFLPSIKCDELKGKAEEFGQKWHFPNCVGAVDVFCPKRSGSLYYNYKNFFPLSY</sequence>
<evidence type="ECO:0000313" key="1">
    <source>
        <dbReference type="EMBL" id="CAI6377094.1"/>
    </source>
</evidence>
<gene>
    <name evidence="1" type="ORF">MEUPH1_LOCUS30399</name>
</gene>
<protein>
    <recommendedName>
        <fullName evidence="3">Transposase</fullName>
    </recommendedName>
</protein>
<evidence type="ECO:0008006" key="3">
    <source>
        <dbReference type="Google" id="ProtNLM"/>
    </source>
</evidence>
<organism evidence="1 2">
    <name type="scientific">Macrosiphum euphorbiae</name>
    <name type="common">potato aphid</name>
    <dbReference type="NCBI Taxonomy" id="13131"/>
    <lineage>
        <taxon>Eukaryota</taxon>
        <taxon>Metazoa</taxon>
        <taxon>Ecdysozoa</taxon>
        <taxon>Arthropoda</taxon>
        <taxon>Hexapoda</taxon>
        <taxon>Insecta</taxon>
        <taxon>Pterygota</taxon>
        <taxon>Neoptera</taxon>
        <taxon>Paraneoptera</taxon>
        <taxon>Hemiptera</taxon>
        <taxon>Sternorrhyncha</taxon>
        <taxon>Aphidomorpha</taxon>
        <taxon>Aphidoidea</taxon>
        <taxon>Aphididae</taxon>
        <taxon>Macrosiphini</taxon>
        <taxon>Macrosiphum</taxon>
    </lineage>
</organism>
<proteinExistence type="predicted"/>